<evidence type="ECO:0000313" key="1">
    <source>
        <dbReference type="EMBL" id="SBR96512.1"/>
    </source>
</evidence>
<proteinExistence type="predicted"/>
<accession>A0A1A8QSK0</accession>
<reference evidence="1" key="2">
    <citation type="submission" date="2016-06" db="EMBL/GenBank/DDBJ databases">
        <title>The genome of a short-lived fish provides insights into sex chromosome evolution and the genetic control of aging.</title>
        <authorList>
            <person name="Reichwald K."/>
            <person name="Felder M."/>
            <person name="Petzold A."/>
            <person name="Koch P."/>
            <person name="Groth M."/>
            <person name="Platzer M."/>
        </authorList>
    </citation>
    <scope>NUCLEOTIDE SEQUENCE</scope>
    <source>
        <tissue evidence="1">Brain</tissue>
    </source>
</reference>
<reference evidence="1" key="1">
    <citation type="submission" date="2016-05" db="EMBL/GenBank/DDBJ databases">
        <authorList>
            <person name="Lavstsen T."/>
            <person name="Jespersen J.S."/>
        </authorList>
    </citation>
    <scope>NUCLEOTIDE SEQUENCE</scope>
    <source>
        <tissue evidence="1">Brain</tissue>
    </source>
</reference>
<protein>
    <submittedName>
        <fullName evidence="1">Uncharacterized protein</fullName>
    </submittedName>
</protein>
<organism evidence="1">
    <name type="scientific">Nothobranchius rachovii</name>
    <name type="common">bluefin notho</name>
    <dbReference type="NCBI Taxonomy" id="451742"/>
    <lineage>
        <taxon>Eukaryota</taxon>
        <taxon>Metazoa</taxon>
        <taxon>Chordata</taxon>
        <taxon>Craniata</taxon>
        <taxon>Vertebrata</taxon>
        <taxon>Euteleostomi</taxon>
        <taxon>Actinopterygii</taxon>
        <taxon>Neopterygii</taxon>
        <taxon>Teleostei</taxon>
        <taxon>Neoteleostei</taxon>
        <taxon>Acanthomorphata</taxon>
        <taxon>Ovalentaria</taxon>
        <taxon>Atherinomorphae</taxon>
        <taxon>Cyprinodontiformes</taxon>
        <taxon>Nothobranchiidae</taxon>
        <taxon>Nothobranchius</taxon>
    </lineage>
</organism>
<name>A0A1A8QSK0_9TELE</name>
<dbReference type="AlphaFoldDB" id="A0A1A8QSK0"/>
<sequence length="96" mass="11478">TRRWTLMFRNVVKLKKESYQVFLARGTPQAADGYRQAKRNAAQVVAEAKTQEWEEFSETIEQDFRMALRRFWSTIWHPRRGKQRLPTPFIVETVCC</sequence>
<feature type="non-terminal residue" evidence="1">
    <location>
        <position position="1"/>
    </location>
</feature>
<feature type="non-terminal residue" evidence="1">
    <location>
        <position position="96"/>
    </location>
</feature>
<gene>
    <name evidence="1" type="primary">Nfu_g_1_023795</name>
</gene>
<dbReference type="EMBL" id="HAEH01013092">
    <property type="protein sequence ID" value="SBR96512.1"/>
    <property type="molecule type" value="Transcribed_RNA"/>
</dbReference>